<organism evidence="1 2">
    <name type="scientific">Leclercia barmai</name>
    <dbReference type="NCBI Taxonomy" id="2785629"/>
    <lineage>
        <taxon>Bacteria</taxon>
        <taxon>Pseudomonadati</taxon>
        <taxon>Pseudomonadota</taxon>
        <taxon>Gammaproteobacteria</taxon>
        <taxon>Enterobacterales</taxon>
        <taxon>Enterobacteriaceae</taxon>
        <taxon>Leclercia</taxon>
    </lineage>
</organism>
<evidence type="ECO:0000313" key="2">
    <source>
        <dbReference type="Proteomes" id="UP000706580"/>
    </source>
</evidence>
<dbReference type="InterPro" id="IPR009267">
    <property type="entry name" value="NTP_transf_6"/>
</dbReference>
<dbReference type="PANTHER" id="PTHR39166">
    <property type="entry name" value="BLL1166 PROTEIN"/>
    <property type="match status" value="1"/>
</dbReference>
<dbReference type="Proteomes" id="UP000706580">
    <property type="component" value="Unassembled WGS sequence"/>
</dbReference>
<gene>
    <name evidence="1" type="ORF">ITX56_04630</name>
</gene>
<accession>A0ABS7RS09</accession>
<keyword evidence="2" id="KW-1185">Reference proteome</keyword>
<dbReference type="EMBL" id="JADMNK010000002">
    <property type="protein sequence ID" value="MBZ0057105.1"/>
    <property type="molecule type" value="Genomic_DNA"/>
</dbReference>
<proteinExistence type="predicted"/>
<dbReference type="Pfam" id="PF06042">
    <property type="entry name" value="NTP_transf_6"/>
    <property type="match status" value="1"/>
</dbReference>
<protein>
    <submittedName>
        <fullName evidence="1">Nucleotidyltransferase family protein</fullName>
    </submittedName>
</protein>
<dbReference type="RefSeq" id="WP_223074027.1">
    <property type="nucleotide sequence ID" value="NZ_JADMNK010000002.1"/>
</dbReference>
<sequence length="186" mass="21720">MEYLTSLQKIVSDDPGRMDVLFAVRALKLNDGWIGAGFVRDAVWDHLHGSGQRPVSGDVDVVWFDSERCSPEHDGFLEERLRQQMPSFDWSVKNQARMHLRNGDNPYLSTEHALRHWPETATAVAVRLGDNQRIEIIAPYGLGDLFELRLRPTPAFERDKLNVFKQRIDSKRWLERYPRLQFFLKQ</sequence>
<dbReference type="PANTHER" id="PTHR39166:SF1">
    <property type="entry name" value="BLL1166 PROTEIN"/>
    <property type="match status" value="1"/>
</dbReference>
<name>A0ABS7RS09_9ENTR</name>
<reference evidence="1 2" key="1">
    <citation type="submission" date="2020-11" db="EMBL/GenBank/DDBJ databases">
        <title>Draft Genome of Enterobacter sp. strain EMC7.</title>
        <authorList>
            <person name="Barman P."/>
            <person name="Sinha S."/>
            <person name="Sen S."/>
            <person name="Chakraborty R."/>
        </authorList>
    </citation>
    <scope>NUCLEOTIDE SEQUENCE [LARGE SCALE GENOMIC DNA]</scope>
    <source>
        <strain evidence="1 2">EMC7</strain>
    </source>
</reference>
<comment type="caution">
    <text evidence="1">The sequence shown here is derived from an EMBL/GenBank/DDBJ whole genome shotgun (WGS) entry which is preliminary data.</text>
</comment>
<evidence type="ECO:0000313" key="1">
    <source>
        <dbReference type="EMBL" id="MBZ0057105.1"/>
    </source>
</evidence>